<dbReference type="PROSITE" id="PS51257">
    <property type="entry name" value="PROKAR_LIPOPROTEIN"/>
    <property type="match status" value="1"/>
</dbReference>
<dbReference type="RefSeq" id="WP_007624775.1">
    <property type="nucleotide sequence ID" value="NZ_BAEO01000063.1"/>
</dbReference>
<accession>K6YXY4</accession>
<evidence type="ECO:0000256" key="1">
    <source>
        <dbReference type="SAM" id="MobiDB-lite"/>
    </source>
</evidence>
<feature type="compositionally biased region" description="Low complexity" evidence="1">
    <location>
        <begin position="95"/>
        <end position="110"/>
    </location>
</feature>
<dbReference type="Proteomes" id="UP000006327">
    <property type="component" value="Unassembled WGS sequence"/>
</dbReference>
<proteinExistence type="predicted"/>
<reference evidence="2 3" key="1">
    <citation type="journal article" date="2017" name="Antonie Van Leeuwenhoek">
        <title>Rhizobium rhizosphaerae sp. nov., a novel species isolated from rice rhizosphere.</title>
        <authorList>
            <person name="Zhao J.J."/>
            <person name="Zhang J."/>
            <person name="Zhang R.J."/>
            <person name="Zhang C.W."/>
            <person name="Yin H.Q."/>
            <person name="Zhang X.X."/>
        </authorList>
    </citation>
    <scope>NUCLEOTIDE SEQUENCE [LARGE SCALE GENOMIC DNA]</scope>
    <source>
        <strain evidence="2 3">BSs20135</strain>
    </source>
</reference>
<evidence type="ECO:0000313" key="2">
    <source>
        <dbReference type="EMBL" id="GAC21618.1"/>
    </source>
</evidence>
<dbReference type="OrthoDB" id="9778998at2"/>
<keyword evidence="3" id="KW-1185">Reference proteome</keyword>
<feature type="region of interest" description="Disordered" evidence="1">
    <location>
        <begin position="92"/>
        <end position="117"/>
    </location>
</feature>
<name>K6YXY4_9ALTE</name>
<gene>
    <name evidence="2" type="ORF">GARC_4676</name>
</gene>
<evidence type="ECO:0000313" key="3">
    <source>
        <dbReference type="Proteomes" id="UP000006327"/>
    </source>
</evidence>
<evidence type="ECO:0008006" key="4">
    <source>
        <dbReference type="Google" id="ProtNLM"/>
    </source>
</evidence>
<sequence length="669" mass="73558">MLQPKNHNIGDLLCVAVILMIVLVLAACSDENTKVIDDPINERPTEPPKLNSATSFDGPLVKAGQLSVSRFIKNGIYSAAFDYANSYKEGVPEPTSNLDSASSDFSSTNTQESGVDEADRIEYDGNILYLAAYPEWFEGGTDKSKVRVLERQNDFSLNSLTELPLGDENSNIEGMYQHNDRLAVLSTNTQFYTIDALSFAPEPWSLSEQKLTLDIYDTSLPSSPSTVSNIKIDGSMISSRRIGDELYIVTSYTAYIEGLNPNASTEEELLANYLTILDTADSELMPKIYRDGDQGTPLNTTEDCVIPAQATDKDGYAQLLSVSRINLTDPNDIQSSCISSVANMLYMSEANLYLSSTVDNQTVLHKVSLDADLTYQATGKVDGVIGWRGAPNLRLSEQDEYLRIVTSDYSQTGPQHKLSILSQQGSELAIVAALPNDTSPEPIGKPGEDIFAVRFFGDRGYIVTFERIDPLYVLDLANPNAPKVLGALEIPGFSSYLHPLDNGYLLGVGQQVNINNIPENGKVTDEPVTQEGMKISLFNVTDPSNPVEVNSIVKPSSYTPVEYDYRALSVLNNNGNYQFALPLESWYTGSNELVGIWAPSNSLLLLEVDTTSNTPELIQRSEMRPKVSDAYAGGWNDRSIIHGDNVYYIHGNQVWHTTWAEDAPIFGPF</sequence>
<dbReference type="AlphaFoldDB" id="K6YXY4"/>
<dbReference type="InterPro" id="IPR019198">
    <property type="entry name" value="Beta_propeller_containing"/>
</dbReference>
<dbReference type="eggNOG" id="COG4880">
    <property type="taxonomic scope" value="Bacteria"/>
</dbReference>
<dbReference type="EMBL" id="BAEO01000063">
    <property type="protein sequence ID" value="GAC21618.1"/>
    <property type="molecule type" value="Genomic_DNA"/>
</dbReference>
<organism evidence="2 3">
    <name type="scientific">Paraglaciecola arctica BSs20135</name>
    <dbReference type="NCBI Taxonomy" id="493475"/>
    <lineage>
        <taxon>Bacteria</taxon>
        <taxon>Pseudomonadati</taxon>
        <taxon>Pseudomonadota</taxon>
        <taxon>Gammaproteobacteria</taxon>
        <taxon>Alteromonadales</taxon>
        <taxon>Alteromonadaceae</taxon>
        <taxon>Paraglaciecola</taxon>
    </lineage>
</organism>
<comment type="caution">
    <text evidence="2">The sequence shown here is derived from an EMBL/GenBank/DDBJ whole genome shotgun (WGS) entry which is preliminary data.</text>
</comment>
<dbReference type="Pfam" id="PF09826">
    <property type="entry name" value="Beta_propel"/>
    <property type="match status" value="1"/>
</dbReference>
<dbReference type="STRING" id="493475.GARC_4676"/>
<protein>
    <recommendedName>
        <fullName evidence="4">Beta propeller domain-containing protein</fullName>
    </recommendedName>
</protein>